<dbReference type="CDD" id="cd06257">
    <property type="entry name" value="DnaJ"/>
    <property type="match status" value="1"/>
</dbReference>
<dbReference type="GO" id="GO:0005783">
    <property type="term" value="C:endoplasmic reticulum"/>
    <property type="evidence" value="ECO:0007669"/>
    <property type="project" value="UniProtKB-ARBA"/>
</dbReference>
<dbReference type="PANTHER" id="PTHR44137">
    <property type="entry name" value="BNAC03G44070D PROTEIN"/>
    <property type="match status" value="1"/>
</dbReference>
<dbReference type="RefSeq" id="XP_020101052.1">
    <property type="nucleotide sequence ID" value="XM_020245463.1"/>
</dbReference>
<sequence length="222" mass="25902">MSRDQPPESKAQIVREICSAATIFTSCSHRRRSTRRPPFVDWYLILRVDEESAADVIRRRYRQLALQLHPDKNKHPRAEVAFKLVSEAYSCLSDKARRRAFNSERQESFCKECHRKSQAAAEKARANRIMIQALKEVQSRLREECRIVEKCLRSNRGSDSESPLFDPVNYFAKCADYPHCRARVVDNSKEFWYCNLRRGVKCESPVYQVRGEGRTRCAQSPI</sequence>
<evidence type="ECO:0000313" key="2">
    <source>
        <dbReference type="Proteomes" id="UP000515123"/>
    </source>
</evidence>
<dbReference type="SMART" id="SM00271">
    <property type="entry name" value="DnaJ"/>
    <property type="match status" value="1"/>
</dbReference>
<dbReference type="Proteomes" id="UP000515123">
    <property type="component" value="Linkage group 12"/>
</dbReference>
<dbReference type="Pfam" id="PF00226">
    <property type="entry name" value="DnaJ"/>
    <property type="match status" value="1"/>
</dbReference>
<evidence type="ECO:0000313" key="3">
    <source>
        <dbReference type="RefSeq" id="XP_020101052.1"/>
    </source>
</evidence>
<protein>
    <submittedName>
        <fullName evidence="3">DnaJ homolog subfamily C member 17-like</fullName>
    </submittedName>
</protein>
<dbReference type="OrthoDB" id="10250354at2759"/>
<accession>A0A6P5FZQ6</accession>
<dbReference type="PRINTS" id="PR00625">
    <property type="entry name" value="JDOMAIN"/>
</dbReference>
<dbReference type="PROSITE" id="PS50076">
    <property type="entry name" value="DNAJ_2"/>
    <property type="match status" value="1"/>
</dbReference>
<gene>
    <name evidence="3" type="primary">LOC109718957</name>
</gene>
<evidence type="ECO:0000259" key="1">
    <source>
        <dbReference type="PROSITE" id="PS50076"/>
    </source>
</evidence>
<dbReference type="PANTHER" id="PTHR44137:SF13">
    <property type="entry name" value="CHAPERONE DNAJ-DOMAIN SUPERFAMILY PROTEIN"/>
    <property type="match status" value="1"/>
</dbReference>
<dbReference type="PROSITE" id="PS51257">
    <property type="entry name" value="PROKAR_LIPOPROTEIN"/>
    <property type="match status" value="1"/>
</dbReference>
<reference evidence="2" key="1">
    <citation type="journal article" date="2015" name="Nat. Genet.">
        <title>The pineapple genome and the evolution of CAM photosynthesis.</title>
        <authorList>
            <person name="Ming R."/>
            <person name="VanBuren R."/>
            <person name="Wai C.M."/>
            <person name="Tang H."/>
            <person name="Schatz M.C."/>
            <person name="Bowers J.E."/>
            <person name="Lyons E."/>
            <person name="Wang M.L."/>
            <person name="Chen J."/>
            <person name="Biggers E."/>
            <person name="Zhang J."/>
            <person name="Huang L."/>
            <person name="Zhang L."/>
            <person name="Miao W."/>
            <person name="Zhang J."/>
            <person name="Ye Z."/>
            <person name="Miao C."/>
            <person name="Lin Z."/>
            <person name="Wang H."/>
            <person name="Zhou H."/>
            <person name="Yim W.C."/>
            <person name="Priest H.D."/>
            <person name="Zheng C."/>
            <person name="Woodhouse M."/>
            <person name="Edger P.P."/>
            <person name="Guyot R."/>
            <person name="Guo H.B."/>
            <person name="Guo H."/>
            <person name="Zheng G."/>
            <person name="Singh R."/>
            <person name="Sharma A."/>
            <person name="Min X."/>
            <person name="Zheng Y."/>
            <person name="Lee H."/>
            <person name="Gurtowski J."/>
            <person name="Sedlazeck F.J."/>
            <person name="Harkess A."/>
            <person name="McKain M.R."/>
            <person name="Liao Z."/>
            <person name="Fang J."/>
            <person name="Liu J."/>
            <person name="Zhang X."/>
            <person name="Zhang Q."/>
            <person name="Hu W."/>
            <person name="Qin Y."/>
            <person name="Wang K."/>
            <person name="Chen L.Y."/>
            <person name="Shirley N."/>
            <person name="Lin Y.R."/>
            <person name="Liu L.Y."/>
            <person name="Hernandez A.G."/>
            <person name="Wright C.L."/>
            <person name="Bulone V."/>
            <person name="Tuskan G.A."/>
            <person name="Heath K."/>
            <person name="Zee F."/>
            <person name="Moore P.H."/>
            <person name="Sunkar R."/>
            <person name="Leebens-Mack J.H."/>
            <person name="Mockler T."/>
            <person name="Bennetzen J.L."/>
            <person name="Freeling M."/>
            <person name="Sankoff D."/>
            <person name="Paterson A.H."/>
            <person name="Zhu X."/>
            <person name="Yang X."/>
            <person name="Smith J.A."/>
            <person name="Cushman J.C."/>
            <person name="Paull R.E."/>
            <person name="Yu Q."/>
        </authorList>
    </citation>
    <scope>NUCLEOTIDE SEQUENCE [LARGE SCALE GENOMIC DNA]</scope>
    <source>
        <strain evidence="2">cv. F153</strain>
    </source>
</reference>
<name>A0A6P5FZQ6_ANACO</name>
<reference evidence="3" key="2">
    <citation type="submission" date="2025-08" db="UniProtKB">
        <authorList>
            <consortium name="RefSeq"/>
        </authorList>
    </citation>
    <scope>IDENTIFICATION</scope>
    <source>
        <tissue evidence="3">Leaf</tissue>
    </source>
</reference>
<dbReference type="InterPro" id="IPR018253">
    <property type="entry name" value="DnaJ_domain_CS"/>
</dbReference>
<organism evidence="2 3">
    <name type="scientific">Ananas comosus</name>
    <name type="common">Pineapple</name>
    <name type="synonym">Ananas ananas</name>
    <dbReference type="NCBI Taxonomy" id="4615"/>
    <lineage>
        <taxon>Eukaryota</taxon>
        <taxon>Viridiplantae</taxon>
        <taxon>Streptophyta</taxon>
        <taxon>Embryophyta</taxon>
        <taxon>Tracheophyta</taxon>
        <taxon>Spermatophyta</taxon>
        <taxon>Magnoliopsida</taxon>
        <taxon>Liliopsida</taxon>
        <taxon>Poales</taxon>
        <taxon>Bromeliaceae</taxon>
        <taxon>Bromelioideae</taxon>
        <taxon>Ananas</taxon>
    </lineage>
</organism>
<dbReference type="InterPro" id="IPR036869">
    <property type="entry name" value="J_dom_sf"/>
</dbReference>
<dbReference type="AlphaFoldDB" id="A0A6P5FZQ6"/>
<dbReference type="PROSITE" id="PS00636">
    <property type="entry name" value="DNAJ_1"/>
    <property type="match status" value="1"/>
</dbReference>
<feature type="domain" description="J" evidence="1">
    <location>
        <begin position="41"/>
        <end position="105"/>
    </location>
</feature>
<dbReference type="Gramene" id="Aco000667.1.mrna1">
    <property type="protein sequence ID" value="Aco000667.1.mrna1"/>
    <property type="gene ID" value="Aco000667.1.path1"/>
</dbReference>
<proteinExistence type="predicted"/>
<keyword evidence="2" id="KW-1185">Reference proteome</keyword>
<dbReference type="GeneID" id="109718957"/>
<dbReference type="SUPFAM" id="SSF46565">
    <property type="entry name" value="Chaperone J-domain"/>
    <property type="match status" value="1"/>
</dbReference>
<dbReference type="InterPro" id="IPR001623">
    <property type="entry name" value="DnaJ_domain"/>
</dbReference>
<dbReference type="Gene3D" id="1.10.287.110">
    <property type="entry name" value="DnaJ domain"/>
    <property type="match status" value="1"/>
</dbReference>